<gene>
    <name evidence="1" type="ORF">CGI_10017121</name>
</gene>
<dbReference type="HOGENOM" id="CLU_2087121_0_0_1"/>
<proteinExistence type="predicted"/>
<accession>K1Q8E4</accession>
<reference evidence="1" key="1">
    <citation type="journal article" date="2012" name="Nature">
        <title>The oyster genome reveals stress adaptation and complexity of shell formation.</title>
        <authorList>
            <person name="Zhang G."/>
            <person name="Fang X."/>
            <person name="Guo X."/>
            <person name="Li L."/>
            <person name="Luo R."/>
            <person name="Xu F."/>
            <person name="Yang P."/>
            <person name="Zhang L."/>
            <person name="Wang X."/>
            <person name="Qi H."/>
            <person name="Xiong Z."/>
            <person name="Que H."/>
            <person name="Xie Y."/>
            <person name="Holland P.W."/>
            <person name="Paps J."/>
            <person name="Zhu Y."/>
            <person name="Wu F."/>
            <person name="Chen Y."/>
            <person name="Wang J."/>
            <person name="Peng C."/>
            <person name="Meng J."/>
            <person name="Yang L."/>
            <person name="Liu J."/>
            <person name="Wen B."/>
            <person name="Zhang N."/>
            <person name="Huang Z."/>
            <person name="Zhu Q."/>
            <person name="Feng Y."/>
            <person name="Mount A."/>
            <person name="Hedgecock D."/>
            <person name="Xu Z."/>
            <person name="Liu Y."/>
            <person name="Domazet-Loso T."/>
            <person name="Du Y."/>
            <person name="Sun X."/>
            <person name="Zhang S."/>
            <person name="Liu B."/>
            <person name="Cheng P."/>
            <person name="Jiang X."/>
            <person name="Li J."/>
            <person name="Fan D."/>
            <person name="Wang W."/>
            <person name="Fu W."/>
            <person name="Wang T."/>
            <person name="Wang B."/>
            <person name="Zhang J."/>
            <person name="Peng Z."/>
            <person name="Li Y."/>
            <person name="Li N."/>
            <person name="Wang J."/>
            <person name="Chen M."/>
            <person name="He Y."/>
            <person name="Tan F."/>
            <person name="Song X."/>
            <person name="Zheng Q."/>
            <person name="Huang R."/>
            <person name="Yang H."/>
            <person name="Du X."/>
            <person name="Chen L."/>
            <person name="Yang M."/>
            <person name="Gaffney P.M."/>
            <person name="Wang S."/>
            <person name="Luo L."/>
            <person name="She Z."/>
            <person name="Ming Y."/>
            <person name="Huang W."/>
            <person name="Zhang S."/>
            <person name="Huang B."/>
            <person name="Zhang Y."/>
            <person name="Qu T."/>
            <person name="Ni P."/>
            <person name="Miao G."/>
            <person name="Wang J."/>
            <person name="Wang Q."/>
            <person name="Steinberg C.E."/>
            <person name="Wang H."/>
            <person name="Li N."/>
            <person name="Qian L."/>
            <person name="Zhang G."/>
            <person name="Li Y."/>
            <person name="Yang H."/>
            <person name="Liu X."/>
            <person name="Wang J."/>
            <person name="Yin Y."/>
            <person name="Wang J."/>
        </authorList>
    </citation>
    <scope>NUCLEOTIDE SEQUENCE [LARGE SCALE GENOMIC DNA]</scope>
    <source>
        <strain evidence="1">05x7-T-G4-1.051#20</strain>
    </source>
</reference>
<sequence length="117" mass="13545">MNLENPDASGRDKGIWDSKGTTANSLLKAMKTFEKHYLLYDMCTFLASWTRTFEREDVDLSIIEPRVSDTITTLRKMKEKDAPLISRAASVAERAEKTRKIKIQMERKNLLKKLYCV</sequence>
<dbReference type="AlphaFoldDB" id="K1Q8E4"/>
<dbReference type="InParanoid" id="K1Q8E4"/>
<name>K1Q8E4_MAGGI</name>
<evidence type="ECO:0000313" key="1">
    <source>
        <dbReference type="EMBL" id="EKC27614.1"/>
    </source>
</evidence>
<dbReference type="EMBL" id="JH818677">
    <property type="protein sequence ID" value="EKC27614.1"/>
    <property type="molecule type" value="Genomic_DNA"/>
</dbReference>
<protein>
    <submittedName>
        <fullName evidence="1">Uncharacterized protein</fullName>
    </submittedName>
</protein>
<organism evidence="1">
    <name type="scientific">Magallana gigas</name>
    <name type="common">Pacific oyster</name>
    <name type="synonym">Crassostrea gigas</name>
    <dbReference type="NCBI Taxonomy" id="29159"/>
    <lineage>
        <taxon>Eukaryota</taxon>
        <taxon>Metazoa</taxon>
        <taxon>Spiralia</taxon>
        <taxon>Lophotrochozoa</taxon>
        <taxon>Mollusca</taxon>
        <taxon>Bivalvia</taxon>
        <taxon>Autobranchia</taxon>
        <taxon>Pteriomorphia</taxon>
        <taxon>Ostreida</taxon>
        <taxon>Ostreoidea</taxon>
        <taxon>Ostreidae</taxon>
        <taxon>Magallana</taxon>
    </lineage>
</organism>